<evidence type="ECO:0000313" key="5">
    <source>
        <dbReference type="EMBL" id="KAL2348440.1"/>
    </source>
</evidence>
<feature type="repeat" description="WD" evidence="3">
    <location>
        <begin position="210"/>
        <end position="251"/>
    </location>
</feature>
<evidence type="ECO:0000256" key="4">
    <source>
        <dbReference type="SAM" id="MobiDB-lite"/>
    </source>
</evidence>
<dbReference type="SMART" id="SM00320">
    <property type="entry name" value="WD40"/>
    <property type="match status" value="7"/>
</dbReference>
<accession>A0ABD1NMS1</accession>
<proteinExistence type="predicted"/>
<name>A0ABD1NMS1_9FABA</name>
<dbReference type="PANTHER" id="PTHR22844">
    <property type="entry name" value="F-BOX AND WD40 DOMAIN PROTEIN"/>
    <property type="match status" value="1"/>
</dbReference>
<dbReference type="CDD" id="cd00200">
    <property type="entry name" value="WD40"/>
    <property type="match status" value="1"/>
</dbReference>
<sequence length="460" mass="51118">MTGSSRKGRVFLDESNGGHGGKFGKLKKDEFDGYNSDNHPRKNSPFAMDDAPHLDPQMAADNAPYDATLSPLSKSPWSSHLNLNEDASVSNENEALVGSLVREEGHIYSLAATKDLLYTGSDSKNIRVWKNQKEFAGFKSNSGLVKAIVIAGEKILTGHQDGRIRVWRVSGRNERQHKRVATLPTLRNYIKCSMKPSNYVEVRRHRNALWIKHYDAISCLSITEDHSLIYSASWDKTFKVWRTANFKCLESVTAHDDAVNSLVVGPERFVFTGSADGTVKIWRREEHGKRTKHSFSQTLLKQECAVTALAINVEGNLLYAGSSDGLVNFWVRGGSWEHKGVLRGHKLAVLCLVTAGGLLFSGSADMAICVWRRTLSNDHTCVNILSGHSGPVKCLAAERDPDAMCNERKWILYSGSLDKSVKVWKVAENAAAQTNVQPPCLSLDQFPRVSSLRKMGSRRY</sequence>
<dbReference type="PRINTS" id="PR00320">
    <property type="entry name" value="GPROTEINBRPT"/>
</dbReference>
<feature type="repeat" description="WD" evidence="3">
    <location>
        <begin position="252"/>
        <end position="282"/>
    </location>
</feature>
<dbReference type="InterPro" id="IPR020472">
    <property type="entry name" value="WD40_PAC1"/>
</dbReference>
<keyword evidence="6" id="KW-1185">Reference proteome</keyword>
<evidence type="ECO:0000313" key="6">
    <source>
        <dbReference type="Proteomes" id="UP001603857"/>
    </source>
</evidence>
<dbReference type="PANTHER" id="PTHR22844:SF334">
    <property type="entry name" value="PROTEIN JINGUBANG-LIKE"/>
    <property type="match status" value="1"/>
</dbReference>
<reference evidence="5 6" key="1">
    <citation type="submission" date="2024-08" db="EMBL/GenBank/DDBJ databases">
        <title>Insights into the chromosomal genome structure of Flemingia macrophylla.</title>
        <authorList>
            <person name="Ding Y."/>
            <person name="Zhao Y."/>
            <person name="Bi W."/>
            <person name="Wu M."/>
            <person name="Zhao G."/>
            <person name="Gong Y."/>
            <person name="Li W."/>
            <person name="Zhang P."/>
        </authorList>
    </citation>
    <scope>NUCLEOTIDE SEQUENCE [LARGE SCALE GENOMIC DNA]</scope>
    <source>
        <strain evidence="5">DYQJB</strain>
        <tissue evidence="5">Leaf</tissue>
    </source>
</reference>
<evidence type="ECO:0000256" key="3">
    <source>
        <dbReference type="PROSITE-ProRule" id="PRU00221"/>
    </source>
</evidence>
<feature type="region of interest" description="Disordered" evidence="4">
    <location>
        <begin position="1"/>
        <end position="67"/>
    </location>
</feature>
<keyword evidence="2" id="KW-0677">Repeat</keyword>
<dbReference type="InterPro" id="IPR045182">
    <property type="entry name" value="JINGUBANG-like"/>
</dbReference>
<dbReference type="InterPro" id="IPR036322">
    <property type="entry name" value="WD40_repeat_dom_sf"/>
</dbReference>
<dbReference type="SUPFAM" id="SSF50978">
    <property type="entry name" value="WD40 repeat-like"/>
    <property type="match status" value="1"/>
</dbReference>
<dbReference type="InterPro" id="IPR015943">
    <property type="entry name" value="WD40/YVTN_repeat-like_dom_sf"/>
</dbReference>
<dbReference type="Proteomes" id="UP001603857">
    <property type="component" value="Unassembled WGS sequence"/>
</dbReference>
<dbReference type="EMBL" id="JBGMDY010000001">
    <property type="protein sequence ID" value="KAL2348440.1"/>
    <property type="molecule type" value="Genomic_DNA"/>
</dbReference>
<dbReference type="Gene3D" id="2.130.10.10">
    <property type="entry name" value="YVTN repeat-like/Quinoprotein amine dehydrogenase"/>
    <property type="match status" value="3"/>
</dbReference>
<evidence type="ECO:0000256" key="1">
    <source>
        <dbReference type="ARBA" id="ARBA00022574"/>
    </source>
</evidence>
<feature type="repeat" description="WD" evidence="3">
    <location>
        <begin position="385"/>
        <end position="434"/>
    </location>
</feature>
<dbReference type="PROSITE" id="PS50294">
    <property type="entry name" value="WD_REPEATS_REGION"/>
    <property type="match status" value="1"/>
</dbReference>
<dbReference type="FunFam" id="2.130.10.10:FF:000775">
    <property type="entry name" value="BnaA09g28200D protein"/>
    <property type="match status" value="1"/>
</dbReference>
<organism evidence="5 6">
    <name type="scientific">Flemingia macrophylla</name>
    <dbReference type="NCBI Taxonomy" id="520843"/>
    <lineage>
        <taxon>Eukaryota</taxon>
        <taxon>Viridiplantae</taxon>
        <taxon>Streptophyta</taxon>
        <taxon>Embryophyta</taxon>
        <taxon>Tracheophyta</taxon>
        <taxon>Spermatophyta</taxon>
        <taxon>Magnoliopsida</taxon>
        <taxon>eudicotyledons</taxon>
        <taxon>Gunneridae</taxon>
        <taxon>Pentapetalae</taxon>
        <taxon>rosids</taxon>
        <taxon>fabids</taxon>
        <taxon>Fabales</taxon>
        <taxon>Fabaceae</taxon>
        <taxon>Papilionoideae</taxon>
        <taxon>50 kb inversion clade</taxon>
        <taxon>NPAAA clade</taxon>
        <taxon>indigoferoid/millettioid clade</taxon>
        <taxon>Phaseoleae</taxon>
        <taxon>Flemingia</taxon>
    </lineage>
</organism>
<dbReference type="PROSITE" id="PS50082">
    <property type="entry name" value="WD_REPEATS_2"/>
    <property type="match status" value="4"/>
</dbReference>
<dbReference type="AlphaFoldDB" id="A0ABD1NMS1"/>
<comment type="caution">
    <text evidence="5">The sequence shown here is derived from an EMBL/GenBank/DDBJ whole genome shotgun (WGS) entry which is preliminary data.</text>
</comment>
<dbReference type="Pfam" id="PF00400">
    <property type="entry name" value="WD40"/>
    <property type="match status" value="6"/>
</dbReference>
<gene>
    <name evidence="5" type="ORF">Fmac_002440</name>
</gene>
<dbReference type="InterPro" id="IPR001680">
    <property type="entry name" value="WD40_rpt"/>
</dbReference>
<keyword evidence="1 3" id="KW-0853">WD repeat</keyword>
<evidence type="ECO:0000256" key="2">
    <source>
        <dbReference type="ARBA" id="ARBA00022737"/>
    </source>
</evidence>
<protein>
    <submittedName>
        <fullName evidence="5">Uncharacterized protein</fullName>
    </submittedName>
</protein>
<feature type="repeat" description="WD" evidence="3">
    <location>
        <begin position="299"/>
        <end position="330"/>
    </location>
</feature>